<dbReference type="InParanoid" id="W5ND92"/>
<dbReference type="InterPro" id="IPR046338">
    <property type="entry name" value="GAIN_dom_sf"/>
</dbReference>
<evidence type="ECO:0000256" key="11">
    <source>
        <dbReference type="ARBA" id="ARBA00023170"/>
    </source>
</evidence>
<dbReference type="FunCoup" id="W5ND92">
    <property type="interactions" value="2"/>
</dbReference>
<evidence type="ECO:0000313" key="24">
    <source>
        <dbReference type="Ensembl" id="ENSLOCP00000018601.1"/>
    </source>
</evidence>
<dbReference type="SMART" id="SM00159">
    <property type="entry name" value="PTX"/>
    <property type="match status" value="1"/>
</dbReference>
<keyword evidence="10" id="KW-1015">Disulfide bond</keyword>
<feature type="transmembrane region" description="Helical" evidence="19">
    <location>
        <begin position="1088"/>
        <end position="1110"/>
    </location>
</feature>
<evidence type="ECO:0000256" key="6">
    <source>
        <dbReference type="ARBA" id="ARBA00022729"/>
    </source>
</evidence>
<dbReference type="AlphaFoldDB" id="W5ND92"/>
<dbReference type="InterPro" id="IPR017981">
    <property type="entry name" value="GPCR_2-like_7TM"/>
</dbReference>
<comment type="subcellular location">
    <subcellularLocation>
        <location evidence="1">Apical cell membrane</location>
        <topology evidence="1">Multi-pass membrane protein</topology>
    </subcellularLocation>
</comment>
<feature type="region of interest" description="Disordered" evidence="18">
    <location>
        <begin position="1166"/>
        <end position="1206"/>
    </location>
</feature>
<evidence type="ECO:0000256" key="5">
    <source>
        <dbReference type="ARBA" id="ARBA00022692"/>
    </source>
</evidence>
<dbReference type="InterPro" id="IPR000203">
    <property type="entry name" value="GPS"/>
</dbReference>
<evidence type="ECO:0000256" key="8">
    <source>
        <dbReference type="ARBA" id="ARBA00023040"/>
    </source>
</evidence>
<accession>W5ND92</accession>
<dbReference type="Gene3D" id="2.60.120.200">
    <property type="match status" value="1"/>
</dbReference>
<dbReference type="GO" id="GO:0007166">
    <property type="term" value="P:cell surface receptor signaling pathway"/>
    <property type="evidence" value="ECO:0007669"/>
    <property type="project" value="InterPro"/>
</dbReference>
<dbReference type="SMART" id="SM00303">
    <property type="entry name" value="GPS"/>
    <property type="match status" value="1"/>
</dbReference>
<evidence type="ECO:0000259" key="22">
    <source>
        <dbReference type="PROSITE" id="PS50261"/>
    </source>
</evidence>
<evidence type="ECO:0000256" key="15">
    <source>
        <dbReference type="ARBA" id="ARBA00083924"/>
    </source>
</evidence>
<evidence type="ECO:0000259" key="21">
    <source>
        <dbReference type="PROSITE" id="PS50221"/>
    </source>
</evidence>
<dbReference type="PROSITE" id="PS51828">
    <property type="entry name" value="PTX_2"/>
    <property type="match status" value="1"/>
</dbReference>
<dbReference type="EMBL" id="AHAT01016977">
    <property type="status" value="NOT_ANNOTATED_CDS"/>
    <property type="molecule type" value="Genomic_DNA"/>
</dbReference>
<evidence type="ECO:0000256" key="13">
    <source>
        <dbReference type="ARBA" id="ARBA00023224"/>
    </source>
</evidence>
<dbReference type="CDD" id="cd15997">
    <property type="entry name" value="7tmB2_GPR112"/>
    <property type="match status" value="1"/>
</dbReference>
<evidence type="ECO:0000256" key="2">
    <source>
        <dbReference type="ARBA" id="ARBA00007343"/>
    </source>
</evidence>
<name>W5ND92_LEPOC</name>
<keyword evidence="3" id="KW-1003">Cell membrane</keyword>
<evidence type="ECO:0000313" key="25">
    <source>
        <dbReference type="Proteomes" id="UP000018468"/>
    </source>
</evidence>
<dbReference type="Gene3D" id="1.20.1070.10">
    <property type="entry name" value="Rhodopsin 7-helix transmembrane proteins"/>
    <property type="match status" value="1"/>
</dbReference>
<dbReference type="SUPFAM" id="SSF49899">
    <property type="entry name" value="Concanavalin A-like lectins/glucanases"/>
    <property type="match status" value="1"/>
</dbReference>
<dbReference type="GO" id="GO:0016324">
    <property type="term" value="C:apical plasma membrane"/>
    <property type="evidence" value="ECO:0007669"/>
    <property type="project" value="UniProtKB-SubCell"/>
</dbReference>
<dbReference type="STRING" id="7918.ENSLOCP00000018601"/>
<evidence type="ECO:0000256" key="14">
    <source>
        <dbReference type="ARBA" id="ARBA00069918"/>
    </source>
</evidence>
<dbReference type="InterPro" id="IPR017983">
    <property type="entry name" value="GPCR_2_secretin-like_CS"/>
</dbReference>
<evidence type="ECO:0000256" key="4">
    <source>
        <dbReference type="ARBA" id="ARBA00022553"/>
    </source>
</evidence>
<dbReference type="EMBL" id="AHAT01016976">
    <property type="status" value="NOT_ANNOTATED_CDS"/>
    <property type="molecule type" value="Genomic_DNA"/>
</dbReference>
<organism evidence="24 25">
    <name type="scientific">Lepisosteus oculatus</name>
    <name type="common">Spotted gar</name>
    <dbReference type="NCBI Taxonomy" id="7918"/>
    <lineage>
        <taxon>Eukaryota</taxon>
        <taxon>Metazoa</taxon>
        <taxon>Chordata</taxon>
        <taxon>Craniata</taxon>
        <taxon>Vertebrata</taxon>
        <taxon>Euteleostomi</taxon>
        <taxon>Actinopterygii</taxon>
        <taxon>Neopterygii</taxon>
        <taxon>Holostei</taxon>
        <taxon>Semionotiformes</taxon>
        <taxon>Lepisosteidae</taxon>
        <taxon>Lepisosteus</taxon>
    </lineage>
</organism>
<feature type="compositionally biased region" description="Low complexity" evidence="18">
    <location>
        <begin position="1189"/>
        <end position="1200"/>
    </location>
</feature>
<feature type="transmembrane region" description="Helical" evidence="19">
    <location>
        <begin position="954"/>
        <end position="977"/>
    </location>
</feature>
<keyword evidence="9 19" id="KW-0472">Membrane</keyword>
<feature type="transmembrane region" description="Helical" evidence="19">
    <location>
        <begin position="919"/>
        <end position="942"/>
    </location>
</feature>
<dbReference type="PROSITE" id="PS00650">
    <property type="entry name" value="G_PROTEIN_RECEP_F2_2"/>
    <property type="match status" value="1"/>
</dbReference>
<dbReference type="FunFam" id="2.60.120.200:FF:000172">
    <property type="entry name" value="Adhesion G protein-coupled receptor G4"/>
    <property type="match status" value="1"/>
</dbReference>
<reference evidence="25" key="1">
    <citation type="submission" date="2011-12" db="EMBL/GenBank/DDBJ databases">
        <title>The Draft Genome of Lepisosteus oculatus.</title>
        <authorList>
            <consortium name="The Broad Institute Genome Assembly &amp; Analysis Group"/>
            <consortium name="Computational R&amp;D Group"/>
            <consortium name="and Sequencing Platform"/>
            <person name="Di Palma F."/>
            <person name="Alfoldi J."/>
            <person name="Johnson J."/>
            <person name="Berlin A."/>
            <person name="Gnerre S."/>
            <person name="Jaffe D."/>
            <person name="MacCallum I."/>
            <person name="Young S."/>
            <person name="Walker B.J."/>
            <person name="Lander E.S."/>
            <person name="Lindblad-Toh K."/>
        </authorList>
    </citation>
    <scope>NUCLEOTIDE SEQUENCE [LARGE SCALE GENOMIC DNA]</scope>
</reference>
<feature type="signal peptide" evidence="20">
    <location>
        <begin position="1"/>
        <end position="32"/>
    </location>
</feature>
<comment type="similarity">
    <text evidence="2">Belongs to the G-protein coupled receptor 2 family. Adhesion G-protein coupled receptor (ADGR) subfamily.</text>
</comment>
<evidence type="ECO:0000259" key="23">
    <source>
        <dbReference type="PROSITE" id="PS51828"/>
    </source>
</evidence>
<evidence type="ECO:0000256" key="10">
    <source>
        <dbReference type="ARBA" id="ARBA00023157"/>
    </source>
</evidence>
<dbReference type="Pfam" id="PF00002">
    <property type="entry name" value="7tm_2"/>
    <property type="match status" value="1"/>
</dbReference>
<keyword evidence="6 20" id="KW-0732">Signal</keyword>
<dbReference type="Gene3D" id="2.60.220.50">
    <property type="match status" value="1"/>
</dbReference>
<evidence type="ECO:0000256" key="19">
    <source>
        <dbReference type="SAM" id="Phobius"/>
    </source>
</evidence>
<proteinExistence type="inferred from homology"/>
<keyword evidence="5 19" id="KW-0812">Transmembrane</keyword>
<dbReference type="EMBL" id="AHAT01016978">
    <property type="status" value="NOT_ANNOTATED_CDS"/>
    <property type="molecule type" value="Genomic_DNA"/>
</dbReference>
<dbReference type="GO" id="GO:0007186">
    <property type="term" value="P:G protein-coupled receptor signaling pathway"/>
    <property type="evidence" value="ECO:0000318"/>
    <property type="project" value="GO_Central"/>
</dbReference>
<evidence type="ECO:0000256" key="17">
    <source>
        <dbReference type="PROSITE-ProRule" id="PRU01172"/>
    </source>
</evidence>
<dbReference type="Proteomes" id="UP000018468">
    <property type="component" value="Linkage group LG7"/>
</dbReference>
<dbReference type="eggNOG" id="KOG4193">
    <property type="taxonomic scope" value="Eukaryota"/>
</dbReference>
<comment type="caution">
    <text evidence="17">Lacks conserved residue(s) required for the propagation of feature annotation.</text>
</comment>
<feature type="domain" description="Pentraxin (PTX)" evidence="23">
    <location>
        <begin position="32"/>
        <end position="235"/>
    </location>
</feature>
<dbReference type="Bgee" id="ENSLOCG00000015115">
    <property type="expression patterns" value="Expressed in intestine"/>
</dbReference>
<dbReference type="InterPro" id="IPR001759">
    <property type="entry name" value="PTX_dom"/>
</dbReference>
<evidence type="ECO:0000256" key="16">
    <source>
        <dbReference type="ARBA" id="ARBA00093560"/>
    </source>
</evidence>
<dbReference type="FunFam" id="2.60.220.50:FF:000003">
    <property type="entry name" value="adhesion G-protein coupled receptor G2 isoform X2"/>
    <property type="match status" value="1"/>
</dbReference>
<evidence type="ECO:0000256" key="9">
    <source>
        <dbReference type="ARBA" id="ARBA00023136"/>
    </source>
</evidence>
<feature type="transmembrane region" description="Helical" evidence="19">
    <location>
        <begin position="989"/>
        <end position="1010"/>
    </location>
</feature>
<feature type="transmembrane region" description="Helical" evidence="19">
    <location>
        <begin position="881"/>
        <end position="907"/>
    </location>
</feature>
<dbReference type="Pfam" id="PF01825">
    <property type="entry name" value="GPS"/>
    <property type="match status" value="1"/>
</dbReference>
<keyword evidence="4" id="KW-0597">Phosphoprotein</keyword>
<evidence type="ECO:0000256" key="12">
    <source>
        <dbReference type="ARBA" id="ARBA00023180"/>
    </source>
</evidence>
<dbReference type="PANTHER" id="PTHR12011">
    <property type="entry name" value="ADHESION G-PROTEIN COUPLED RECEPTOR"/>
    <property type="match status" value="1"/>
</dbReference>
<keyword evidence="25" id="KW-1185">Reference proteome</keyword>
<keyword evidence="13" id="KW-0807">Transducer</keyword>
<feature type="transmembrane region" description="Helical" evidence="19">
    <location>
        <begin position="1116"/>
        <end position="1137"/>
    </location>
</feature>
<comment type="subunit">
    <text evidence="16">Heterodimer of 2 chains generated by proteolytic processing; the large extracellular N-terminal fragment and the membrane-bound C-terminal fragment predominantly remain associated and non-covalently linked. Interacts with CFTR.</text>
</comment>
<reference evidence="24" key="2">
    <citation type="submission" date="2025-08" db="UniProtKB">
        <authorList>
            <consortium name="Ensembl"/>
        </authorList>
    </citation>
    <scope>IDENTIFICATION</scope>
</reference>
<dbReference type="FunFam" id="1.20.1070.10:FF:000043">
    <property type="entry name" value="adhesion G-protein coupled receptor G2 isoform X1"/>
    <property type="match status" value="1"/>
</dbReference>
<dbReference type="GeneTree" id="ENSGT00940000156341"/>
<dbReference type="GO" id="GO:0005886">
    <property type="term" value="C:plasma membrane"/>
    <property type="evidence" value="ECO:0000318"/>
    <property type="project" value="GO_Central"/>
</dbReference>
<dbReference type="InterPro" id="IPR057244">
    <property type="entry name" value="GAIN_B"/>
</dbReference>
<feature type="domain" description="G-protein coupled receptors family 2 profile 2" evidence="22">
    <location>
        <begin position="882"/>
        <end position="1139"/>
    </location>
</feature>
<evidence type="ECO:0000256" key="7">
    <source>
        <dbReference type="ARBA" id="ARBA00022989"/>
    </source>
</evidence>
<dbReference type="HOGENOM" id="CLU_002753_3_3_1"/>
<evidence type="ECO:0000256" key="18">
    <source>
        <dbReference type="SAM" id="MobiDB-lite"/>
    </source>
</evidence>
<dbReference type="InterPro" id="IPR013320">
    <property type="entry name" value="ConA-like_dom_sf"/>
</dbReference>
<sequence length="1254" mass="138856">SIMQPSSCKVLLCCWVLSTVFILRSGAPSLRGQKVVLFGRQCSYWELRGSVSLPALDEFTVCVDLCRKINTRQWTAFTYNRPPQRLSEGAPELGLAGHGQALRLWLFGRALDAPVDLRPFAWHSVCLAWSGVEQKVWLYVNGSGVFSAAVPDRRPLAPHGTLTLGVAHGLIGGEIVTEDGNNLIGEIYFFRMWDKQRSAQQVSSQICAEGNVIRWTSEYWHNHSCSPVPDLSLPCASSFYSINMSIYIMRRDGQSADETIAKDLVCLWLTTYFPANITVLAIAVFSLQQGWEITFPKMQIVITAPASYGCFVSVKVIPSSEVLLTKEEVTRLLRGSVAHVADSCCVVLPLHLLLCSCVLTASRPSTPTTQDTTMSVSTAVMSTSTPVCGAQKWTSVCVKVENTKQSEAKASHFTAEAKVQKGFKLTFYTVSLNATLKDSSDNPEPFIYEWLLKILPGDEMTAFNLNASLAPVRQTRFQLQVNSTANVNDTKTQIEHLLQKNYTNGTGSVEPEPNSINVYPIEPGRCPEQTQLMHQGQYLWPETQARFTAKLQCERDPENQATRNCMVNALTNRAQWDKPDLMSCPTLHKTIADLSNITVTANNSEDLAELIKNLTSDQLFLSHNELIIVFSKMAEILDAGSVTPPLGQTIIDILNKLLGTESNLQPFTNDILNVMESLGNRIAFPGNLFSLTSPNLALSVVGVDPRNFSGLAFGVSSFSQGVNPQLFLQVFINQGPSSHTIAFISLPSALENHFPQHTELARSRVQFQFYGKTELFQDSMKEKSLLTYVISGSVTNATIRNLRDPVTVTLHHLKPNRLGQQVQCVFWDLQKNGGQGGWSPEGCEVYGTSVNHTTCVCDHLTHFGVLLVPSRSPVNSVDNRILTLITYVGCGLSALFLGISLLTYTAFEKLRRDYPSKILMNLSAALLGLNLVFLVDSWLASFNRRGLCISVAVILHYFLLASFTWMGLEAVHMYFALVKVFNIYVPCYILKFCSAGWGIPLLVIALVLAINKDAYGSGLYAKSLSPSEDSEELFCWVQSDVAFYVSVVAFFLLVLLCNVAVFVVVLLQIRNVKAKQPAGCRGGLLHDLKSVASITFLLGLTWALAFLAWGPARVPLLYLFSIFNSLQGFFIFVFHCLMKDSVRKQWRIHLCCGRFRLATTSEWSQSGTKSREKQLAHSPSVKSAKSDKSNSTSSTSNESDSGGRLVSTPDLVYENTLTVPQAHSPSFHDVLRVGPREMEGTYQVCSWLPRERSY</sequence>
<dbReference type="PRINTS" id="PR00249">
    <property type="entry name" value="GPCRSECRETIN"/>
</dbReference>
<dbReference type="OMA" id="NSDNFCW"/>
<keyword evidence="8" id="KW-0297">G-protein coupled receptor</keyword>
<dbReference type="GO" id="GO:0004930">
    <property type="term" value="F:G protein-coupled receptor activity"/>
    <property type="evidence" value="ECO:0000318"/>
    <property type="project" value="GO_Central"/>
</dbReference>
<evidence type="ECO:0000256" key="3">
    <source>
        <dbReference type="ARBA" id="ARBA00022475"/>
    </source>
</evidence>
<reference evidence="24" key="3">
    <citation type="submission" date="2025-09" db="UniProtKB">
        <authorList>
            <consortium name="Ensembl"/>
        </authorList>
    </citation>
    <scope>IDENTIFICATION</scope>
</reference>
<dbReference type="SUPFAM" id="SSF81321">
    <property type="entry name" value="Family A G protein-coupled receptor-like"/>
    <property type="match status" value="1"/>
</dbReference>
<evidence type="ECO:0000256" key="20">
    <source>
        <dbReference type="SAM" id="SignalP"/>
    </source>
</evidence>
<evidence type="ECO:0000256" key="1">
    <source>
        <dbReference type="ARBA" id="ARBA00004424"/>
    </source>
</evidence>
<dbReference type="PROSITE" id="PS50221">
    <property type="entry name" value="GAIN_B"/>
    <property type="match status" value="1"/>
</dbReference>
<dbReference type="InterPro" id="IPR000832">
    <property type="entry name" value="GPCR_2_secretin-like"/>
</dbReference>
<keyword evidence="7 19" id="KW-1133">Transmembrane helix</keyword>
<keyword evidence="11" id="KW-0675">Receptor</keyword>
<dbReference type="PANTHER" id="PTHR12011:SF277">
    <property type="entry name" value="ADHESION G-PROTEIN COUPLED RECEPTOR G4"/>
    <property type="match status" value="1"/>
</dbReference>
<protein>
    <recommendedName>
        <fullName evidence="14">Adhesion G-protein coupled receptor G2</fullName>
    </recommendedName>
    <alternativeName>
        <fullName evidence="15">G-protein coupled receptor 64</fullName>
    </alternativeName>
</protein>
<feature type="domain" description="GAIN-B" evidence="21">
    <location>
        <begin position="716"/>
        <end position="873"/>
    </location>
</feature>
<feature type="transmembrane region" description="Helical" evidence="19">
    <location>
        <begin position="1041"/>
        <end position="1067"/>
    </location>
</feature>
<dbReference type="PROSITE" id="PS50261">
    <property type="entry name" value="G_PROTEIN_RECEP_F2_4"/>
    <property type="match status" value="1"/>
</dbReference>
<feature type="chain" id="PRO_5004867591" description="Adhesion G-protein coupled receptor G2" evidence="20">
    <location>
        <begin position="33"/>
        <end position="1254"/>
    </location>
</feature>
<dbReference type="Ensembl" id="ENSLOCT00000018633.1">
    <property type="protein sequence ID" value="ENSLOCP00000018601.1"/>
    <property type="gene ID" value="ENSLOCG00000015115.1"/>
</dbReference>
<dbReference type="Pfam" id="PF00354">
    <property type="entry name" value="Pentaxin"/>
    <property type="match status" value="1"/>
</dbReference>
<keyword evidence="12" id="KW-0325">Glycoprotein</keyword>